<reference evidence="1 2" key="1">
    <citation type="journal article" date="2014" name="Genome Announc.">
        <title>Draft genome sequences of the altered schaedler flora, a defined bacterial community from gnotobiotic mice.</title>
        <authorList>
            <person name="Wannemuehler M.J."/>
            <person name="Overstreet A.M."/>
            <person name="Ward D.V."/>
            <person name="Phillips G.J."/>
        </authorList>
    </citation>
    <scope>NUCLEOTIDE SEQUENCE [LARGE SCALE GENOMIC DNA]</scope>
    <source>
        <strain evidence="1 2">ASF492</strain>
    </source>
</reference>
<accession>N2AE08</accession>
<gene>
    <name evidence="1" type="ORF">C823_03007</name>
</gene>
<dbReference type="Proteomes" id="UP000012589">
    <property type="component" value="Unassembled WGS sequence"/>
</dbReference>
<dbReference type="EMBL" id="AQFT01000092">
    <property type="protein sequence ID" value="EMZ24703.1"/>
    <property type="molecule type" value="Genomic_DNA"/>
</dbReference>
<dbReference type="HOGENOM" id="CLU_197468_2_0_9"/>
<dbReference type="Pfam" id="PF12669">
    <property type="entry name" value="FeoB_associated"/>
    <property type="match status" value="1"/>
</dbReference>
<evidence type="ECO:0000313" key="1">
    <source>
        <dbReference type="EMBL" id="EMZ24703.1"/>
    </source>
</evidence>
<evidence type="ECO:0000313" key="2">
    <source>
        <dbReference type="Proteomes" id="UP000012589"/>
    </source>
</evidence>
<proteinExistence type="predicted"/>
<comment type="caution">
    <text evidence="1">The sequence shown here is derived from an EMBL/GenBank/DDBJ whole genome shotgun (WGS) entry which is preliminary data.</text>
</comment>
<sequence length="43" mass="4457">MGTIIVLTVLTGVVFFIVRGMVRDKKQGKSGCGGDCGRCGGCH</sequence>
<organism evidence="1 2">
    <name type="scientific">Eubacterium plexicaudatum ASF492</name>
    <dbReference type="NCBI Taxonomy" id="1235802"/>
    <lineage>
        <taxon>Bacteria</taxon>
        <taxon>Bacillati</taxon>
        <taxon>Bacillota</taxon>
        <taxon>Clostridia</taxon>
        <taxon>Eubacteriales</taxon>
        <taxon>Eubacteriaceae</taxon>
        <taxon>Eubacterium</taxon>
    </lineage>
</organism>
<protein>
    <recommendedName>
        <fullName evidence="3">FeoB-associated Cys-rich membrane protein</fullName>
    </recommendedName>
</protein>
<name>N2AE08_9FIRM</name>
<dbReference type="STRING" id="1235802.C823_03007"/>
<keyword evidence="2" id="KW-1185">Reference proteome</keyword>
<evidence type="ECO:0008006" key="3">
    <source>
        <dbReference type="Google" id="ProtNLM"/>
    </source>
</evidence>
<dbReference type="AlphaFoldDB" id="N2AE08"/>
<dbReference type="PATRIC" id="fig|1235802.3.peg.3177"/>